<dbReference type="RefSeq" id="XP_022106581.1">
    <property type="nucleotide sequence ID" value="XM_022250889.1"/>
</dbReference>
<feature type="coiled-coil region" evidence="8">
    <location>
        <begin position="350"/>
        <end position="391"/>
    </location>
</feature>
<accession>A0A8B7ZNV5</accession>
<organism evidence="9 12">
    <name type="scientific">Acanthaster planci</name>
    <name type="common">Crown-of-thorns starfish</name>
    <dbReference type="NCBI Taxonomy" id="133434"/>
    <lineage>
        <taxon>Eukaryota</taxon>
        <taxon>Metazoa</taxon>
        <taxon>Echinodermata</taxon>
        <taxon>Eleutherozoa</taxon>
        <taxon>Asterozoa</taxon>
        <taxon>Asteroidea</taxon>
        <taxon>Valvatacea</taxon>
        <taxon>Valvatida</taxon>
        <taxon>Acanthasteridae</taxon>
        <taxon>Acanthaster</taxon>
    </lineage>
</organism>
<dbReference type="FunFam" id="1.25.40.20:FF:000025">
    <property type="entry name" value="GA-binding protein subunit beta-1 isoform X1"/>
    <property type="match status" value="1"/>
</dbReference>
<feature type="repeat" description="ANK" evidence="7">
    <location>
        <begin position="38"/>
        <end position="70"/>
    </location>
</feature>
<name>A0A8B7ZNV5_ACAPL</name>
<keyword evidence="2" id="KW-0677">Repeat</keyword>
<sequence>MMSLVDLGKKLLEASRQGLEDEVKILMANGAPFTTDWLGTSPLHLAAHAGHVPTAEVLLKAGVSRDARTKVDRTPLHLACQEGHKEIVQLLIEHGADVNAKDMWRICQLKMTPLHWAVERLHAPVVKVLLENGAALDNFNKFDKTPVDIAADHQNEEVIAILEMAQGMGSEVTIEEAPCVYITTDGDPSVTISPTPAATALQSFVTAAARAKSKASCKVVTKVPTTASSTSVLATLAALAEASTPLNKLSAHSNRSNSLYGTSGESLQMYTLTEAGKLAMQWKKFSNEDENRKQDIDSSESTQKVITIVQTTEQEPEITSNSSSCDSTPVTLAFVGEDLNELKTANTTVDNSLHQQLQEAQKQAEIYKQQLAAKEREAEDYRKRLQEISGSKDLQNK</sequence>
<dbReference type="RefSeq" id="XP_022106579.1">
    <property type="nucleotide sequence ID" value="XM_022250887.1"/>
</dbReference>
<dbReference type="InterPro" id="IPR002110">
    <property type="entry name" value="Ankyrin_rpt"/>
</dbReference>
<evidence type="ECO:0000256" key="7">
    <source>
        <dbReference type="PROSITE-ProRule" id="PRU00023"/>
    </source>
</evidence>
<keyword evidence="6" id="KW-0539">Nucleus</keyword>
<dbReference type="SMART" id="SM00248">
    <property type="entry name" value="ANK"/>
    <property type="match status" value="4"/>
</dbReference>
<dbReference type="Proteomes" id="UP000694845">
    <property type="component" value="Unplaced"/>
</dbReference>
<evidence type="ECO:0000256" key="1">
    <source>
        <dbReference type="ARBA" id="ARBA00004123"/>
    </source>
</evidence>
<comment type="subcellular location">
    <subcellularLocation>
        <location evidence="1">Nucleus</location>
    </subcellularLocation>
</comment>
<dbReference type="InterPro" id="IPR036770">
    <property type="entry name" value="Ankyrin_rpt-contain_sf"/>
</dbReference>
<evidence type="ECO:0000313" key="12">
    <source>
        <dbReference type="RefSeq" id="XP_022106580.1"/>
    </source>
</evidence>
<dbReference type="RefSeq" id="XP_022106578.1">
    <property type="nucleotide sequence ID" value="XM_022250886.1"/>
</dbReference>
<keyword evidence="5" id="KW-0804">Transcription</keyword>
<dbReference type="GO" id="GO:0045944">
    <property type="term" value="P:positive regulation of transcription by RNA polymerase II"/>
    <property type="evidence" value="ECO:0007669"/>
    <property type="project" value="TreeGrafter"/>
</dbReference>
<proteinExistence type="predicted"/>
<evidence type="ECO:0000256" key="3">
    <source>
        <dbReference type="ARBA" id="ARBA00023015"/>
    </source>
</evidence>
<keyword evidence="8" id="KW-0175">Coiled coil</keyword>
<dbReference type="InterPro" id="IPR050663">
    <property type="entry name" value="Ankyrin-SOCS_Box"/>
</dbReference>
<dbReference type="PANTHER" id="PTHR24193:SF128">
    <property type="entry name" value="GA-BINDING PROTEIN SUBUNIT BETA-1"/>
    <property type="match status" value="1"/>
</dbReference>
<dbReference type="OMA" id="CIHISTA"/>
<keyword evidence="4 7" id="KW-0040">ANK repeat</keyword>
<feature type="repeat" description="ANK" evidence="7">
    <location>
        <begin position="109"/>
        <end position="141"/>
    </location>
</feature>
<evidence type="ECO:0000256" key="4">
    <source>
        <dbReference type="ARBA" id="ARBA00023043"/>
    </source>
</evidence>
<dbReference type="OrthoDB" id="341259at2759"/>
<dbReference type="GeneID" id="110987802"/>
<dbReference type="AlphaFoldDB" id="A0A8B7ZNV5"/>
<gene>
    <name evidence="10 11 12 13" type="primary">LOC110987802</name>
</gene>
<reference evidence="10 11" key="1">
    <citation type="submission" date="2025-04" db="UniProtKB">
        <authorList>
            <consortium name="RefSeq"/>
        </authorList>
    </citation>
    <scope>IDENTIFICATION</scope>
</reference>
<keyword evidence="3" id="KW-0805">Transcription regulation</keyword>
<evidence type="ECO:0000313" key="10">
    <source>
        <dbReference type="RefSeq" id="XP_022106578.1"/>
    </source>
</evidence>
<protein>
    <submittedName>
        <fullName evidence="10 11">GA-binding protein subunit beta-2-like isoform X1</fullName>
    </submittedName>
</protein>
<dbReference type="PROSITE" id="PS50088">
    <property type="entry name" value="ANK_REPEAT"/>
    <property type="match status" value="3"/>
</dbReference>
<evidence type="ECO:0000256" key="2">
    <source>
        <dbReference type="ARBA" id="ARBA00022737"/>
    </source>
</evidence>
<feature type="repeat" description="ANK" evidence="7">
    <location>
        <begin position="71"/>
        <end position="103"/>
    </location>
</feature>
<dbReference type="PRINTS" id="PR01415">
    <property type="entry name" value="ANKYRIN"/>
</dbReference>
<dbReference type="SUPFAM" id="SSF48403">
    <property type="entry name" value="Ankyrin repeat"/>
    <property type="match status" value="1"/>
</dbReference>
<evidence type="ECO:0000313" key="11">
    <source>
        <dbReference type="RefSeq" id="XP_022106579.1"/>
    </source>
</evidence>
<dbReference type="GO" id="GO:0000976">
    <property type="term" value="F:transcription cis-regulatory region binding"/>
    <property type="evidence" value="ECO:0007669"/>
    <property type="project" value="TreeGrafter"/>
</dbReference>
<dbReference type="RefSeq" id="XP_022106580.1">
    <property type="nucleotide sequence ID" value="XM_022250888.1"/>
</dbReference>
<dbReference type="Gene3D" id="1.25.40.20">
    <property type="entry name" value="Ankyrin repeat-containing domain"/>
    <property type="match status" value="1"/>
</dbReference>
<dbReference type="KEGG" id="aplc:110987802"/>
<evidence type="ECO:0000313" key="13">
    <source>
        <dbReference type="RefSeq" id="XP_022106581.1"/>
    </source>
</evidence>
<evidence type="ECO:0000256" key="6">
    <source>
        <dbReference type="ARBA" id="ARBA00023242"/>
    </source>
</evidence>
<dbReference type="PROSITE" id="PS50297">
    <property type="entry name" value="ANK_REP_REGION"/>
    <property type="match status" value="3"/>
</dbReference>
<evidence type="ECO:0000256" key="5">
    <source>
        <dbReference type="ARBA" id="ARBA00023163"/>
    </source>
</evidence>
<dbReference type="Pfam" id="PF12796">
    <property type="entry name" value="Ank_2"/>
    <property type="match status" value="2"/>
</dbReference>
<keyword evidence="9" id="KW-1185">Reference proteome</keyword>
<evidence type="ECO:0000313" key="9">
    <source>
        <dbReference type="Proteomes" id="UP000694845"/>
    </source>
</evidence>
<evidence type="ECO:0000256" key="8">
    <source>
        <dbReference type="SAM" id="Coils"/>
    </source>
</evidence>
<dbReference type="PANTHER" id="PTHR24193">
    <property type="entry name" value="ANKYRIN REPEAT PROTEIN"/>
    <property type="match status" value="1"/>
</dbReference>
<dbReference type="GO" id="GO:0005634">
    <property type="term" value="C:nucleus"/>
    <property type="evidence" value="ECO:0007669"/>
    <property type="project" value="UniProtKB-SubCell"/>
</dbReference>